<organism evidence="2 3">
    <name type="scientific">Oryza meyeriana var. granulata</name>
    <dbReference type="NCBI Taxonomy" id="110450"/>
    <lineage>
        <taxon>Eukaryota</taxon>
        <taxon>Viridiplantae</taxon>
        <taxon>Streptophyta</taxon>
        <taxon>Embryophyta</taxon>
        <taxon>Tracheophyta</taxon>
        <taxon>Spermatophyta</taxon>
        <taxon>Magnoliopsida</taxon>
        <taxon>Liliopsida</taxon>
        <taxon>Poales</taxon>
        <taxon>Poaceae</taxon>
        <taxon>BOP clade</taxon>
        <taxon>Oryzoideae</taxon>
        <taxon>Oryzeae</taxon>
        <taxon>Oryzinae</taxon>
        <taxon>Oryza</taxon>
        <taxon>Oryza meyeriana</taxon>
    </lineage>
</organism>
<protein>
    <submittedName>
        <fullName evidence="2">Uncharacterized protein</fullName>
    </submittedName>
</protein>
<evidence type="ECO:0000313" key="3">
    <source>
        <dbReference type="Proteomes" id="UP000479710"/>
    </source>
</evidence>
<gene>
    <name evidence="2" type="ORF">E2562_012383</name>
</gene>
<feature type="region of interest" description="Disordered" evidence="1">
    <location>
        <begin position="57"/>
        <end position="82"/>
    </location>
</feature>
<dbReference type="Proteomes" id="UP000479710">
    <property type="component" value="Unassembled WGS sequence"/>
</dbReference>
<proteinExistence type="predicted"/>
<accession>A0A6G1C539</accession>
<evidence type="ECO:0000313" key="2">
    <source>
        <dbReference type="EMBL" id="KAF0895349.1"/>
    </source>
</evidence>
<feature type="compositionally biased region" description="Basic residues" evidence="1">
    <location>
        <begin position="62"/>
        <end position="74"/>
    </location>
</feature>
<dbReference type="AlphaFoldDB" id="A0A6G1C539"/>
<keyword evidence="3" id="KW-1185">Reference proteome</keyword>
<dbReference type="EMBL" id="SPHZ02000010">
    <property type="protein sequence ID" value="KAF0895349.1"/>
    <property type="molecule type" value="Genomic_DNA"/>
</dbReference>
<name>A0A6G1C539_9ORYZ</name>
<evidence type="ECO:0000256" key="1">
    <source>
        <dbReference type="SAM" id="MobiDB-lite"/>
    </source>
</evidence>
<comment type="caution">
    <text evidence="2">The sequence shown here is derived from an EMBL/GenBank/DDBJ whole genome shotgun (WGS) entry which is preliminary data.</text>
</comment>
<reference evidence="2 3" key="1">
    <citation type="submission" date="2019-11" db="EMBL/GenBank/DDBJ databases">
        <title>Whole genome sequence of Oryza granulata.</title>
        <authorList>
            <person name="Li W."/>
        </authorList>
    </citation>
    <scope>NUCLEOTIDE SEQUENCE [LARGE SCALE GENOMIC DNA]</scope>
    <source>
        <strain evidence="3">cv. Menghai</strain>
        <tissue evidence="2">Leaf</tissue>
    </source>
</reference>
<sequence length="82" mass="9466">MTERKLNDMMAALAGLFRWDLLLNRRAVQPAPRCSRARSGGMGDDNNMRMMMTGKKEVKKGSIVRKDKKARRKKVNDLRLDM</sequence>